<dbReference type="InterPro" id="IPR036179">
    <property type="entry name" value="Ig-like_dom_sf"/>
</dbReference>
<dbReference type="InterPro" id="IPR003598">
    <property type="entry name" value="Ig_sub2"/>
</dbReference>
<evidence type="ECO:0000256" key="1">
    <source>
        <dbReference type="ARBA" id="ARBA00022518"/>
    </source>
</evidence>
<feature type="domain" description="Ig-like" evidence="13">
    <location>
        <begin position="146"/>
        <end position="222"/>
    </location>
</feature>
<evidence type="ECO:0000256" key="8">
    <source>
        <dbReference type="ARBA" id="ARBA00038761"/>
    </source>
</evidence>
<keyword evidence="15" id="KW-1185">Reference proteome</keyword>
<keyword evidence="2" id="KW-0899">Viral immunoevasion</keyword>
<keyword evidence="11" id="KW-1133">Transmembrane helix</keyword>
<keyword evidence="6" id="KW-0922">Interferon antiviral system evasion</keyword>
<name>A0A7M5TQM9_9CNID</name>
<dbReference type="SMART" id="SM00409">
    <property type="entry name" value="IG"/>
    <property type="match status" value="2"/>
</dbReference>
<keyword evidence="7" id="KW-0393">Immunoglobulin domain</keyword>
<dbReference type="PANTHER" id="PTHR11890:SF44">
    <property type="entry name" value="X-LINKED INTERLEUKIN-1 RECEPTOR ACCESSORY PROTEIN-LIKE 2"/>
    <property type="match status" value="1"/>
</dbReference>
<sequence length="311" mass="36101">MMLRRNQTSYFCCLIFFVVALVNCGSYNIFNVNLNVASGSTVYLSCKDLITDNITQYHFQWLKDGIDVRERNFRFFYQNLTLVDTLTFKDIRFDEAGLYECIVTNLVGNQTYLQRVFEINVQEKDEKLRFSHALNGSSLVIQRELGQSVSFNCHVAGAADLARHYQWSYLDTNKTLDNITLLKRGSEMNVLSLNDLEIDQGGTYSCVVSNLNGFIRREYTLQIIDGSESRRKAKEERKRKHRNEIIIICLSCVAALSLITIVAIFLSKCFKSHWWKWKTRRNRAHSYHYHASTSEPPQTPNGNVFKQITPW</sequence>
<evidence type="ECO:0000256" key="10">
    <source>
        <dbReference type="ARBA" id="ARBA00045444"/>
    </source>
</evidence>
<evidence type="ECO:0000256" key="9">
    <source>
        <dbReference type="ARBA" id="ARBA00041012"/>
    </source>
</evidence>
<keyword evidence="11" id="KW-0472">Membrane</keyword>
<comment type="function">
    <text evidence="10">Counteracts the antiviral effects of host IFN-alpha/beta and key IFN-inducible proteins involved in viral RNA degradation suxh as host OAS1. Acts as a soluble IFN-alpha receptor and thus inhibits the interaction between host IFN-alpha and its receptor.</text>
</comment>
<dbReference type="RefSeq" id="XP_066919984.1">
    <property type="nucleotide sequence ID" value="XM_067063883.1"/>
</dbReference>
<keyword evidence="4" id="KW-1015">Disulfide bond</keyword>
<dbReference type="SMART" id="SM00408">
    <property type="entry name" value="IGc2"/>
    <property type="match status" value="2"/>
</dbReference>
<dbReference type="InterPro" id="IPR013151">
    <property type="entry name" value="Immunoglobulin_dom"/>
</dbReference>
<keyword evidence="5" id="KW-0325">Glycoprotein</keyword>
<dbReference type="InterPro" id="IPR007110">
    <property type="entry name" value="Ig-like_dom"/>
</dbReference>
<keyword evidence="2" id="KW-1090">Inhibition of host innate immune response by virus</keyword>
<keyword evidence="2" id="KW-0945">Host-virus interaction</keyword>
<feature type="transmembrane region" description="Helical" evidence="11">
    <location>
        <begin position="245"/>
        <end position="266"/>
    </location>
</feature>
<dbReference type="GO" id="GO:0039502">
    <property type="term" value="P:symbiont-mediated suppression of host type I interferon-mediated signaling pathway"/>
    <property type="evidence" value="ECO:0007669"/>
    <property type="project" value="UniProtKB-KW"/>
</dbReference>
<evidence type="ECO:0000313" key="15">
    <source>
        <dbReference type="Proteomes" id="UP000594262"/>
    </source>
</evidence>
<evidence type="ECO:0000256" key="4">
    <source>
        <dbReference type="ARBA" id="ARBA00023157"/>
    </source>
</evidence>
<dbReference type="Pfam" id="PF00047">
    <property type="entry name" value="ig"/>
    <property type="match status" value="1"/>
</dbReference>
<keyword evidence="11" id="KW-0812">Transmembrane</keyword>
<dbReference type="AlphaFoldDB" id="A0A7M5TQM9"/>
<dbReference type="EnsemblMetazoa" id="CLYHEMT000442.1">
    <property type="protein sequence ID" value="CLYHEMP000442.1"/>
    <property type="gene ID" value="CLYHEMG000442"/>
</dbReference>
<evidence type="ECO:0000256" key="2">
    <source>
        <dbReference type="ARBA" id="ARBA00022632"/>
    </source>
</evidence>
<dbReference type="InterPro" id="IPR003599">
    <property type="entry name" value="Ig_sub"/>
</dbReference>
<dbReference type="PANTHER" id="PTHR11890">
    <property type="entry name" value="INTERLEUKIN-1 RECEPTOR FAMILY MEMBER"/>
    <property type="match status" value="1"/>
</dbReference>
<dbReference type="InterPro" id="IPR013783">
    <property type="entry name" value="Ig-like_fold"/>
</dbReference>
<evidence type="ECO:0000259" key="13">
    <source>
        <dbReference type="PROSITE" id="PS50835"/>
    </source>
</evidence>
<dbReference type="InterPro" id="IPR015621">
    <property type="entry name" value="IL-1_rcpt_fam"/>
</dbReference>
<protein>
    <recommendedName>
        <fullName evidence="9">Soluble interferon alpha/beta receptor OPG204</fullName>
    </recommendedName>
</protein>
<keyword evidence="1" id="KW-0244">Early protein</keyword>
<dbReference type="Gene3D" id="2.60.40.10">
    <property type="entry name" value="Immunoglobulins"/>
    <property type="match status" value="2"/>
</dbReference>
<dbReference type="OrthoDB" id="5359219at2759"/>
<dbReference type="GeneID" id="136807273"/>
<keyword evidence="12" id="KW-0732">Signal</keyword>
<feature type="signal peptide" evidence="12">
    <location>
        <begin position="1"/>
        <end position="24"/>
    </location>
</feature>
<organism evidence="14 15">
    <name type="scientific">Clytia hemisphaerica</name>
    <dbReference type="NCBI Taxonomy" id="252671"/>
    <lineage>
        <taxon>Eukaryota</taxon>
        <taxon>Metazoa</taxon>
        <taxon>Cnidaria</taxon>
        <taxon>Hydrozoa</taxon>
        <taxon>Hydroidolina</taxon>
        <taxon>Leptothecata</taxon>
        <taxon>Obeliida</taxon>
        <taxon>Clytiidae</taxon>
        <taxon>Clytia</taxon>
    </lineage>
</organism>
<dbReference type="Pfam" id="PF07679">
    <property type="entry name" value="I-set"/>
    <property type="match status" value="1"/>
</dbReference>
<comment type="subunit">
    <text evidence="8">Interacts with host IFNA1.</text>
</comment>
<evidence type="ECO:0000256" key="12">
    <source>
        <dbReference type="SAM" id="SignalP"/>
    </source>
</evidence>
<keyword evidence="3" id="KW-1114">Inhibition of host interferon signaling pathway by virus</keyword>
<proteinExistence type="predicted"/>
<dbReference type="Proteomes" id="UP000594262">
    <property type="component" value="Unplaced"/>
</dbReference>
<evidence type="ECO:0000313" key="14">
    <source>
        <dbReference type="EnsemblMetazoa" id="CLYHEMP000442.1"/>
    </source>
</evidence>
<evidence type="ECO:0000256" key="5">
    <source>
        <dbReference type="ARBA" id="ARBA00023180"/>
    </source>
</evidence>
<evidence type="ECO:0000256" key="11">
    <source>
        <dbReference type="SAM" id="Phobius"/>
    </source>
</evidence>
<evidence type="ECO:0000256" key="6">
    <source>
        <dbReference type="ARBA" id="ARBA00023258"/>
    </source>
</evidence>
<accession>A0A7M5TQM9</accession>
<reference evidence="14" key="1">
    <citation type="submission" date="2021-01" db="UniProtKB">
        <authorList>
            <consortium name="EnsemblMetazoa"/>
        </authorList>
    </citation>
    <scope>IDENTIFICATION</scope>
</reference>
<evidence type="ECO:0000256" key="7">
    <source>
        <dbReference type="ARBA" id="ARBA00023319"/>
    </source>
</evidence>
<dbReference type="SUPFAM" id="SSF48726">
    <property type="entry name" value="Immunoglobulin"/>
    <property type="match status" value="2"/>
</dbReference>
<feature type="domain" description="Ig-like" evidence="13">
    <location>
        <begin position="36"/>
        <end position="120"/>
    </location>
</feature>
<feature type="chain" id="PRO_5029445677" description="Soluble interferon alpha/beta receptor OPG204" evidence="12">
    <location>
        <begin position="25"/>
        <end position="311"/>
    </location>
</feature>
<evidence type="ECO:0000256" key="3">
    <source>
        <dbReference type="ARBA" id="ARBA00022830"/>
    </source>
</evidence>
<dbReference type="InterPro" id="IPR013098">
    <property type="entry name" value="Ig_I-set"/>
</dbReference>
<dbReference type="PROSITE" id="PS50835">
    <property type="entry name" value="IG_LIKE"/>
    <property type="match status" value="2"/>
</dbReference>